<accession>A0A1Z2LCS9</accession>
<dbReference type="AlphaFoldDB" id="A0A1Z2LCS9"/>
<proteinExistence type="predicted"/>
<dbReference type="Proteomes" id="UP000195755">
    <property type="component" value="Chromosome"/>
</dbReference>
<reference evidence="1 2" key="1">
    <citation type="submission" date="2017-06" db="EMBL/GenBank/DDBJ databases">
        <title>Streptomyces albireticuli Genome sequencing and assembly.</title>
        <authorList>
            <person name="Wang Y."/>
            <person name="Du B."/>
            <person name="Ding Y."/>
            <person name="Liu H."/>
            <person name="Hou Q."/>
            <person name="Liu K."/>
            <person name="Yao L."/>
            <person name="Wang C."/>
        </authorList>
    </citation>
    <scope>NUCLEOTIDE SEQUENCE [LARGE SCALE GENOMIC DNA]</scope>
    <source>
        <strain evidence="1 2">MDJK11</strain>
    </source>
</reference>
<evidence type="ECO:0000313" key="1">
    <source>
        <dbReference type="EMBL" id="ARZ72130.1"/>
    </source>
</evidence>
<name>A0A1Z2LCS9_9ACTN</name>
<sequence length="144" mass="15908">MSPILVRHRTGLPAGEAWRRLTDWERHADHVPFTRTVVTTPSAHGAGARFVARTAVGPVAVDDIMEVVAWRPPSDTGPGRCRLEKRGPAVMGWAELEVGARGTGAYVVWREELRLKGQPRLLAPVVDRCGTLLFTRVVRRLLEG</sequence>
<dbReference type="EMBL" id="CP021744">
    <property type="protein sequence ID" value="ARZ72130.1"/>
    <property type="molecule type" value="Genomic_DNA"/>
</dbReference>
<organism evidence="1 2">
    <name type="scientific">Streptomyces albireticuli</name>
    <dbReference type="NCBI Taxonomy" id="1940"/>
    <lineage>
        <taxon>Bacteria</taxon>
        <taxon>Bacillati</taxon>
        <taxon>Actinomycetota</taxon>
        <taxon>Actinomycetes</taxon>
        <taxon>Kitasatosporales</taxon>
        <taxon>Streptomycetaceae</taxon>
        <taxon>Streptomyces</taxon>
    </lineage>
</organism>
<dbReference type="InterPro" id="IPR023393">
    <property type="entry name" value="START-like_dom_sf"/>
</dbReference>
<protein>
    <recommendedName>
        <fullName evidence="3">Immediate-early protein 2</fullName>
    </recommendedName>
</protein>
<dbReference type="OrthoDB" id="4823586at2"/>
<dbReference type="SUPFAM" id="SSF55961">
    <property type="entry name" value="Bet v1-like"/>
    <property type="match status" value="1"/>
</dbReference>
<evidence type="ECO:0000313" key="2">
    <source>
        <dbReference type="Proteomes" id="UP000195755"/>
    </source>
</evidence>
<gene>
    <name evidence="1" type="ORF">SMD11_6554</name>
</gene>
<dbReference type="Gene3D" id="3.30.530.20">
    <property type="match status" value="1"/>
</dbReference>
<dbReference type="KEGG" id="salj:SMD11_6554"/>
<dbReference type="RefSeq" id="WP_087929800.1">
    <property type="nucleotide sequence ID" value="NZ_CP021744.1"/>
</dbReference>
<evidence type="ECO:0008006" key="3">
    <source>
        <dbReference type="Google" id="ProtNLM"/>
    </source>
</evidence>